<sequence length="152" mass="16844">MMRGRTFRGQSPDGTWHEGFLIRSPGVKNSRPGEGWYINSEQEPAYAHLVKPFTIGMNTTLTDGNGAPVFEGDILKDDRCGKDVIFAVRYGEYIDYGVGHIGFYAEFSENRKEFVEHGLASLVLTAKVVGNVVDTPELMGTSTGKEQQHEVD</sequence>
<dbReference type="RefSeq" id="WP_158401691.1">
    <property type="nucleotide sequence ID" value="NZ_PRLB01000016.1"/>
</dbReference>
<comment type="caution">
    <text evidence="2">The sequence shown here is derived from an EMBL/GenBank/DDBJ whole genome shotgun (WGS) entry which is preliminary data.</text>
</comment>
<dbReference type="EMBL" id="PRLB01000016">
    <property type="protein sequence ID" value="RAW51826.1"/>
    <property type="molecule type" value="Genomic_DNA"/>
</dbReference>
<organism evidence="2 3">
    <name type="scientific">Faecalibacterium prausnitzii</name>
    <dbReference type="NCBI Taxonomy" id="853"/>
    <lineage>
        <taxon>Bacteria</taxon>
        <taxon>Bacillati</taxon>
        <taxon>Bacillota</taxon>
        <taxon>Clostridia</taxon>
        <taxon>Eubacteriales</taxon>
        <taxon>Oscillospiraceae</taxon>
        <taxon>Faecalibacterium</taxon>
    </lineage>
</organism>
<dbReference type="SUPFAM" id="SSF159006">
    <property type="entry name" value="YopX-like"/>
    <property type="match status" value="1"/>
</dbReference>
<dbReference type="OrthoDB" id="1809393at2"/>
<proteinExistence type="predicted"/>
<protein>
    <recommendedName>
        <fullName evidence="1">YopX protein domain-containing protein</fullName>
    </recommendedName>
</protein>
<dbReference type="Pfam" id="PF09643">
    <property type="entry name" value="YopX"/>
    <property type="match status" value="1"/>
</dbReference>
<dbReference type="InterPro" id="IPR019096">
    <property type="entry name" value="YopX_protein"/>
</dbReference>
<dbReference type="AlphaFoldDB" id="A0A329TT78"/>
<accession>A0A329TT78</accession>
<dbReference type="InterPro" id="IPR023385">
    <property type="entry name" value="YopX-like_C"/>
</dbReference>
<dbReference type="Proteomes" id="UP000251144">
    <property type="component" value="Unassembled WGS sequence"/>
</dbReference>
<evidence type="ECO:0000313" key="3">
    <source>
        <dbReference type="Proteomes" id="UP000251144"/>
    </source>
</evidence>
<reference evidence="2 3" key="1">
    <citation type="submission" date="2018-02" db="EMBL/GenBank/DDBJ databases">
        <title>Complete genome sequencing of Faecalibacterium prausnitzii strains isolated from the human gut.</title>
        <authorList>
            <person name="Fitzgerald B.C."/>
            <person name="Shkoporov A.N."/>
            <person name="Ross P.R."/>
            <person name="Hill C."/>
        </authorList>
    </citation>
    <scope>NUCLEOTIDE SEQUENCE [LARGE SCALE GENOMIC DNA]</scope>
    <source>
        <strain evidence="2 3">APC942/32-1</strain>
    </source>
</reference>
<gene>
    <name evidence="2" type="ORF">C4N26_13195</name>
</gene>
<evidence type="ECO:0000259" key="1">
    <source>
        <dbReference type="Pfam" id="PF09643"/>
    </source>
</evidence>
<dbReference type="Gene3D" id="2.30.30.290">
    <property type="entry name" value="YopX-like domains"/>
    <property type="match status" value="1"/>
</dbReference>
<feature type="domain" description="YopX protein" evidence="1">
    <location>
        <begin position="44"/>
        <end position="139"/>
    </location>
</feature>
<name>A0A329TT78_9FIRM</name>
<evidence type="ECO:0000313" key="2">
    <source>
        <dbReference type="EMBL" id="RAW51826.1"/>
    </source>
</evidence>